<comment type="similarity">
    <text evidence="3">Belongs to the glycosyltransferase 31 family. Beta3-Gal-T subfamily.</text>
</comment>
<feature type="chain" id="PRO_5035799812" description="N-acetylgalactosaminide beta-1,3-galactosyltransferase" evidence="12">
    <location>
        <begin position="26"/>
        <end position="386"/>
    </location>
</feature>
<dbReference type="AlphaFoldDB" id="A0A8T1WTL1"/>
<gene>
    <name evidence="14" type="ORF">PHYBOEH_004120</name>
</gene>
<evidence type="ECO:0000313" key="15">
    <source>
        <dbReference type="Proteomes" id="UP000693981"/>
    </source>
</evidence>
<keyword evidence="11" id="KW-0472">Membrane</keyword>
<comment type="subcellular location">
    <subcellularLocation>
        <location evidence="1">Membrane</location>
        <topology evidence="1">Single-pass type II membrane protein</topology>
    </subcellularLocation>
</comment>
<evidence type="ECO:0000256" key="7">
    <source>
        <dbReference type="ARBA" id="ARBA00022692"/>
    </source>
</evidence>
<dbReference type="PANTHER" id="PTHR23033">
    <property type="entry name" value="BETA1,3-GALACTOSYLTRANSFERASE"/>
    <property type="match status" value="1"/>
</dbReference>
<dbReference type="GO" id="GO:0016263">
    <property type="term" value="F:glycoprotein-N-acetylgalactosamine 3-beta-galactosyltransferase activity"/>
    <property type="evidence" value="ECO:0007669"/>
    <property type="project" value="UniProtKB-EC"/>
</dbReference>
<accession>A0A8T1WTL1</accession>
<feature type="signal peptide" evidence="12">
    <location>
        <begin position="1"/>
        <end position="25"/>
    </location>
</feature>
<dbReference type="FunFam" id="3.90.550.50:FF:000088">
    <property type="entry name" value="Uncharacterized protein"/>
    <property type="match status" value="1"/>
</dbReference>
<comment type="pathway">
    <text evidence="2">Protein modification; protein glycosylation.</text>
</comment>
<organism evidence="14 15">
    <name type="scientific">Phytophthora boehmeriae</name>
    <dbReference type="NCBI Taxonomy" id="109152"/>
    <lineage>
        <taxon>Eukaryota</taxon>
        <taxon>Sar</taxon>
        <taxon>Stramenopiles</taxon>
        <taxon>Oomycota</taxon>
        <taxon>Peronosporomycetes</taxon>
        <taxon>Peronosporales</taxon>
        <taxon>Peronosporaceae</taxon>
        <taxon>Phytophthora</taxon>
    </lineage>
</organism>
<name>A0A8T1WTL1_9STRA</name>
<keyword evidence="6" id="KW-0808">Transferase</keyword>
<evidence type="ECO:0000256" key="5">
    <source>
        <dbReference type="ARBA" id="ARBA00022676"/>
    </source>
</evidence>
<keyword evidence="8" id="KW-0547">Nucleotide-binding</keyword>
<evidence type="ECO:0000313" key="14">
    <source>
        <dbReference type="EMBL" id="KAG7395213.1"/>
    </source>
</evidence>
<sequence>MAAAVRRCQLSLVTLLVAAVVLVVAADPNPEVSTAPQLSKAELCAKDFQNSRKALELVHVAPEMAPQQNYFTDKAYPRILCYAVTYSAQHQTRVRAVAETWGQRCDKLLFFSNMSDTIVVGAGTPRERRYEIVPLDIIADHEHLWLRTRAALRYIHEHFRHDYDWFYKTDDDTYVIVENLRQYVKRPEIMQAFNREPIQLGHRFNLAPTAFDYYVKNDTMKTLWYSRNDILIYNSGGAGYVMSRLYLDRIVEILDEWTCLPDESSGEMPEDAGVAFCMTWQNIYPWDTRDHRGRERWHAYSPELVMKTYDDPNYWYPKYHEHVGGIKSGFESAAPDSVAFHYVKPPLMYHIERTLYLCRTEDDVPDLIAFNHKFGLTVGDRVMVNS</sequence>
<feature type="domain" description="Fringe-like glycosyltransferase" evidence="13">
    <location>
        <begin position="85"/>
        <end position="282"/>
    </location>
</feature>
<evidence type="ECO:0000256" key="2">
    <source>
        <dbReference type="ARBA" id="ARBA00004922"/>
    </source>
</evidence>
<dbReference type="Proteomes" id="UP000693981">
    <property type="component" value="Unassembled WGS sequence"/>
</dbReference>
<keyword evidence="5" id="KW-0328">Glycosyltransferase</keyword>
<reference evidence="14" key="1">
    <citation type="submission" date="2021-02" db="EMBL/GenBank/DDBJ databases">
        <authorList>
            <person name="Palmer J.M."/>
        </authorList>
    </citation>
    <scope>NUCLEOTIDE SEQUENCE</scope>
    <source>
        <strain evidence="14">SCRP23</strain>
    </source>
</reference>
<evidence type="ECO:0000256" key="12">
    <source>
        <dbReference type="SAM" id="SignalP"/>
    </source>
</evidence>
<dbReference type="GO" id="GO:0000166">
    <property type="term" value="F:nucleotide binding"/>
    <property type="evidence" value="ECO:0007669"/>
    <property type="project" value="UniProtKB-KW"/>
</dbReference>
<keyword evidence="9" id="KW-0735">Signal-anchor</keyword>
<dbReference type="Pfam" id="PF02434">
    <property type="entry name" value="Fringe"/>
    <property type="match status" value="1"/>
</dbReference>
<evidence type="ECO:0000256" key="1">
    <source>
        <dbReference type="ARBA" id="ARBA00004606"/>
    </source>
</evidence>
<evidence type="ECO:0000256" key="6">
    <source>
        <dbReference type="ARBA" id="ARBA00022679"/>
    </source>
</evidence>
<dbReference type="OrthoDB" id="414175at2759"/>
<dbReference type="InterPro" id="IPR026050">
    <property type="entry name" value="C1GALT1/C1GALT1_chp1"/>
</dbReference>
<proteinExistence type="inferred from homology"/>
<keyword evidence="15" id="KW-1185">Reference proteome</keyword>
<dbReference type="EMBL" id="JAGDFL010000220">
    <property type="protein sequence ID" value="KAG7395213.1"/>
    <property type="molecule type" value="Genomic_DNA"/>
</dbReference>
<comment type="caution">
    <text evidence="14">The sequence shown here is derived from an EMBL/GenBank/DDBJ whole genome shotgun (WGS) entry which is preliminary data.</text>
</comment>
<dbReference type="EC" id="2.4.1.122" evidence="4"/>
<evidence type="ECO:0000256" key="3">
    <source>
        <dbReference type="ARBA" id="ARBA00006462"/>
    </source>
</evidence>
<evidence type="ECO:0000256" key="11">
    <source>
        <dbReference type="ARBA" id="ARBA00023136"/>
    </source>
</evidence>
<evidence type="ECO:0000256" key="10">
    <source>
        <dbReference type="ARBA" id="ARBA00022989"/>
    </source>
</evidence>
<keyword evidence="12" id="KW-0732">Signal</keyword>
<dbReference type="GO" id="GO:0016020">
    <property type="term" value="C:membrane"/>
    <property type="evidence" value="ECO:0007669"/>
    <property type="project" value="UniProtKB-SubCell"/>
</dbReference>
<dbReference type="PANTHER" id="PTHR23033:SF14">
    <property type="entry name" value="GLYCOPROTEIN-N-ACETYLGALACTOSAMINE 3-BETA-GALACTOSYLTRANSFERASE 1-RELATED"/>
    <property type="match status" value="1"/>
</dbReference>
<dbReference type="InterPro" id="IPR003378">
    <property type="entry name" value="Fringe-like_glycosylTrfase"/>
</dbReference>
<keyword evidence="7" id="KW-0812">Transmembrane</keyword>
<protein>
    <recommendedName>
        <fullName evidence="4">N-acetylgalactosaminide beta-1,3-galactosyltransferase</fullName>
        <ecNumber evidence="4">2.4.1.122</ecNumber>
    </recommendedName>
</protein>
<evidence type="ECO:0000256" key="8">
    <source>
        <dbReference type="ARBA" id="ARBA00022741"/>
    </source>
</evidence>
<evidence type="ECO:0000256" key="9">
    <source>
        <dbReference type="ARBA" id="ARBA00022968"/>
    </source>
</evidence>
<evidence type="ECO:0000259" key="13">
    <source>
        <dbReference type="Pfam" id="PF02434"/>
    </source>
</evidence>
<evidence type="ECO:0000256" key="4">
    <source>
        <dbReference type="ARBA" id="ARBA00012557"/>
    </source>
</evidence>
<keyword evidence="10" id="KW-1133">Transmembrane helix</keyword>